<protein>
    <submittedName>
        <fullName evidence="1">Uncharacterized protein</fullName>
    </submittedName>
</protein>
<evidence type="ECO:0000313" key="1">
    <source>
        <dbReference type="EMBL" id="ACB17342.1"/>
    </source>
</evidence>
<evidence type="ECO:0000313" key="2">
    <source>
        <dbReference type="Proteomes" id="UP000007011"/>
    </source>
</evidence>
<dbReference type="KEGG" id="ecm:EcSMS35_4320"/>
<accession>B1LMW9</accession>
<dbReference type="EMBL" id="CP000970">
    <property type="protein sequence ID" value="ACB17342.1"/>
    <property type="molecule type" value="Genomic_DNA"/>
</dbReference>
<dbReference type="SUPFAM" id="SSF110849">
    <property type="entry name" value="ParB/Sulfiredoxin"/>
    <property type="match status" value="1"/>
</dbReference>
<gene>
    <name evidence="1" type="ordered locus">EcSMS35_4320</name>
</gene>
<dbReference type="AlphaFoldDB" id="B1LMW9"/>
<dbReference type="HOGENOM" id="CLU_061563_0_0_6"/>
<reference evidence="1 2" key="1">
    <citation type="journal article" date="2008" name="J. Bacteriol.">
        <title>Insights into the environmental resistance gene pool from the genome sequence of the multidrug-resistant environmental isolate Escherichia coli SMS-3-5.</title>
        <authorList>
            <person name="Fricke W.F."/>
            <person name="Wright M.S."/>
            <person name="Lindell A.H."/>
            <person name="Harkins D.M."/>
            <person name="Baker-Austin C."/>
            <person name="Ravel J."/>
            <person name="Stepanauskas R."/>
        </authorList>
    </citation>
    <scope>NUCLEOTIDE SEQUENCE [LARGE SCALE GENOMIC DNA]</scope>
    <source>
        <strain evidence="2">SMS-3-5 / SECEC</strain>
    </source>
</reference>
<dbReference type="Gene3D" id="3.90.1530.10">
    <property type="entry name" value="Conserved hypothetical protein from pyrococcus furiosus pfu- 392566-001, ParB domain"/>
    <property type="match status" value="1"/>
</dbReference>
<dbReference type="Proteomes" id="UP000007011">
    <property type="component" value="Chromosome"/>
</dbReference>
<name>B1LMW9_ECOSM</name>
<proteinExistence type="predicted"/>
<sequence length="401" mass="46152">MHFNAELCPAFLYTSMYQMRCKRSNMDVLSSIPQKIFTSSHEVKMDNKIVEIETNKLDFDPKNPRFFRLNDASNAATVIEEMLDDESVHDLMLSIGQQGYFPGEPLLAVKSNGNYIVVEGNRRLAAVKLLNGDLLPPKRKLKGVQEIIDDTTNKPKKLPCIIYENREDVLRYIGYRHITGVKEWDSLSKAKYLKELCDTFYSHEPKEIVLKNLAREIGSKPHYVATLLTALNLYEVAHDHEFFNLPMKASDVEFSYITTALGYSKITNWLGLQDKKDFLDPNLNEENLKRLFSWFFVPDQQGRTIIGESRRIKDIAAVVEKPEAIEILMKSSNLDEAYLYTSGEREALDKALNAASVKLRVVWDMLLKAKELTLEHEEAASEIFEMSKNIRNQIRSKREDD</sequence>
<organism evidence="1 2">
    <name type="scientific">Escherichia coli (strain SMS-3-5 / SECEC)</name>
    <dbReference type="NCBI Taxonomy" id="439855"/>
    <lineage>
        <taxon>Bacteria</taxon>
        <taxon>Pseudomonadati</taxon>
        <taxon>Pseudomonadota</taxon>
        <taxon>Gammaproteobacteria</taxon>
        <taxon>Enterobacterales</taxon>
        <taxon>Enterobacteriaceae</taxon>
        <taxon>Escherichia</taxon>
    </lineage>
</organism>
<dbReference type="InterPro" id="IPR036086">
    <property type="entry name" value="ParB/Sulfiredoxin_sf"/>
</dbReference>